<dbReference type="AlphaFoldDB" id="A0A8T1AXJ1"/>
<sequence length="48" mass="5484">MFWSTKLNGWVLDLKSEDQREYGSINKNTNDCGTKGGCMLRLSEPMTK</sequence>
<dbReference type="Proteomes" id="UP000774804">
    <property type="component" value="Unassembled WGS sequence"/>
</dbReference>
<organism evidence="2 3">
    <name type="scientific">Phytophthora cactorum</name>
    <dbReference type="NCBI Taxonomy" id="29920"/>
    <lineage>
        <taxon>Eukaryota</taxon>
        <taxon>Sar</taxon>
        <taxon>Stramenopiles</taxon>
        <taxon>Oomycota</taxon>
        <taxon>Peronosporomycetes</taxon>
        <taxon>Peronosporales</taxon>
        <taxon>Peronosporaceae</taxon>
        <taxon>Phytophthora</taxon>
    </lineage>
</organism>
<gene>
    <name evidence="1" type="ORF">PC113_g19770</name>
    <name evidence="2" type="ORF">PC115_g19250</name>
</gene>
<evidence type="ECO:0000313" key="3">
    <source>
        <dbReference type="Proteomes" id="UP000774804"/>
    </source>
</evidence>
<dbReference type="EMBL" id="RCMG01001053">
    <property type="protein sequence ID" value="KAG2837792.1"/>
    <property type="molecule type" value="Genomic_DNA"/>
</dbReference>
<evidence type="ECO:0000313" key="1">
    <source>
        <dbReference type="EMBL" id="KAG2837792.1"/>
    </source>
</evidence>
<dbReference type="EMBL" id="RCMI01001074">
    <property type="protein sequence ID" value="KAG2891259.1"/>
    <property type="molecule type" value="Genomic_DNA"/>
</dbReference>
<accession>A0A8T1AXJ1</accession>
<name>A0A8T1AXJ1_9STRA</name>
<dbReference type="VEuPathDB" id="FungiDB:PC110_g18310"/>
<protein>
    <submittedName>
        <fullName evidence="2">Uncharacterized protein</fullName>
    </submittedName>
</protein>
<proteinExistence type="predicted"/>
<comment type="caution">
    <text evidence="2">The sequence shown here is derived from an EMBL/GenBank/DDBJ whole genome shotgun (WGS) entry which is preliminary data.</text>
</comment>
<dbReference type="Proteomes" id="UP000735874">
    <property type="component" value="Unassembled WGS sequence"/>
</dbReference>
<evidence type="ECO:0000313" key="2">
    <source>
        <dbReference type="EMBL" id="KAG2891259.1"/>
    </source>
</evidence>
<reference evidence="2" key="1">
    <citation type="submission" date="2018-10" db="EMBL/GenBank/DDBJ databases">
        <title>Effector identification in a new, highly contiguous assembly of the strawberry crown rot pathogen Phytophthora cactorum.</title>
        <authorList>
            <person name="Armitage A.D."/>
            <person name="Nellist C.F."/>
            <person name="Bates H."/>
            <person name="Vickerstaff R.J."/>
            <person name="Harrison R.J."/>
        </authorList>
    </citation>
    <scope>NUCLEOTIDE SEQUENCE</scope>
    <source>
        <strain evidence="1">15-7</strain>
        <strain evidence="2">4032</strain>
    </source>
</reference>